<dbReference type="Pfam" id="PF01425">
    <property type="entry name" value="Amidase"/>
    <property type="match status" value="1"/>
</dbReference>
<feature type="domain" description="Amidase" evidence="1">
    <location>
        <begin position="35"/>
        <end position="462"/>
    </location>
</feature>
<accession>A0A4R2MBW3</accession>
<proteinExistence type="predicted"/>
<name>A0A4R2MBW3_RUBGE</name>
<dbReference type="Gene3D" id="3.90.1300.10">
    <property type="entry name" value="Amidase signature (AS) domain"/>
    <property type="match status" value="1"/>
</dbReference>
<dbReference type="InterPro" id="IPR036928">
    <property type="entry name" value="AS_sf"/>
</dbReference>
<reference evidence="2 3" key="1">
    <citation type="submission" date="2019-03" db="EMBL/GenBank/DDBJ databases">
        <title>Genomic Encyclopedia of Type Strains, Phase IV (KMG-IV): sequencing the most valuable type-strain genomes for metagenomic binning, comparative biology and taxonomic classification.</title>
        <authorList>
            <person name="Goeker M."/>
        </authorList>
    </citation>
    <scope>NUCLEOTIDE SEQUENCE [LARGE SCALE GENOMIC DNA]</scope>
    <source>
        <strain evidence="2 3">DSM 1709</strain>
    </source>
</reference>
<comment type="caution">
    <text evidence="2">The sequence shown here is derived from an EMBL/GenBank/DDBJ whole genome shotgun (WGS) entry which is preliminary data.</text>
</comment>
<keyword evidence="2" id="KW-0808">Transferase</keyword>
<dbReference type="Proteomes" id="UP000295106">
    <property type="component" value="Unassembled WGS sequence"/>
</dbReference>
<dbReference type="GO" id="GO:0016740">
    <property type="term" value="F:transferase activity"/>
    <property type="evidence" value="ECO:0007669"/>
    <property type="project" value="UniProtKB-KW"/>
</dbReference>
<dbReference type="SUPFAM" id="SSF75304">
    <property type="entry name" value="Amidase signature (AS) enzymes"/>
    <property type="match status" value="1"/>
</dbReference>
<dbReference type="InterPro" id="IPR000120">
    <property type="entry name" value="Amidase"/>
</dbReference>
<evidence type="ECO:0000313" key="2">
    <source>
        <dbReference type="EMBL" id="TCP01894.1"/>
    </source>
</evidence>
<dbReference type="AlphaFoldDB" id="A0A4R2MBW3"/>
<dbReference type="InterPro" id="IPR023631">
    <property type="entry name" value="Amidase_dom"/>
</dbReference>
<dbReference type="PANTHER" id="PTHR11895">
    <property type="entry name" value="TRANSAMIDASE"/>
    <property type="match status" value="1"/>
</dbReference>
<protein>
    <submittedName>
        <fullName evidence="2">Asp-tRNA(Asn)/Glu-tRNA(Gln) amidotransferase A subunit family amidase</fullName>
    </submittedName>
</protein>
<dbReference type="PANTHER" id="PTHR11895:SF76">
    <property type="entry name" value="INDOLEACETAMIDE HYDROLASE"/>
    <property type="match status" value="1"/>
</dbReference>
<evidence type="ECO:0000313" key="3">
    <source>
        <dbReference type="Proteomes" id="UP000295106"/>
    </source>
</evidence>
<gene>
    <name evidence="2" type="ORF">EV684_108236</name>
</gene>
<organism evidence="2 3">
    <name type="scientific">Rubrivivax gelatinosus</name>
    <name type="common">Rhodocyclus gelatinosus</name>
    <name type="synonym">Rhodopseudomonas gelatinosa</name>
    <dbReference type="NCBI Taxonomy" id="28068"/>
    <lineage>
        <taxon>Bacteria</taxon>
        <taxon>Pseudomonadati</taxon>
        <taxon>Pseudomonadota</taxon>
        <taxon>Betaproteobacteria</taxon>
        <taxon>Burkholderiales</taxon>
        <taxon>Sphaerotilaceae</taxon>
        <taxon>Rubrivivax</taxon>
    </lineage>
</organism>
<sequence length="533" mass="56119">MNDMISPTSPHAELLALPAVELRRRIGARQLSPVELLEACIERIEALNPHVNAITATAYGRARVEARAAEAAVMRGEPLGLLHGLPLGVKDLEETAGLLTTYGSPIYRANVPAADNLLVARLRAAGAVVTAKTNVPEMGAGANSFNAVWGATGNPFDPRLNAGGSSGGSACALALDLLPLCTGSDTGGSLRIPAAKCGVVGFRPSPGLVPSARRPLGWSPLPVVGPMGRCVADACLQLAASAGVDAADPLSFPVDAAGFLRLPLPDLGRLRVGITEDWGVCDVDEDIRAAFRAKVAALAPLFRSVHTLDFAGEHALGEVHRCFDVLRAEAFVAGLHEAYERDPASLGPNPRVNYEMGARMSLLDVAWAQSEQTRMVRRFARVFDEVDLVLSPVTPVSPFPWTEPHAAVVQGRPQANYYRWLALTYVTTLTTHPALSLPCGRDARGLPFGLQLVGPFRGDAVTLAAAQAMEQAFAADPVLARPRPDPARLGPVEPALRSIVTAPPVLDGAAAAPGGERGLNAFSRCCAARPRPR</sequence>
<evidence type="ECO:0000259" key="1">
    <source>
        <dbReference type="Pfam" id="PF01425"/>
    </source>
</evidence>
<dbReference type="EMBL" id="SLXD01000008">
    <property type="protein sequence ID" value="TCP01894.1"/>
    <property type="molecule type" value="Genomic_DNA"/>
</dbReference>